<sequence length="38" mass="4511">MENYTGQQVLLMLLNRNIVYYGKNVTAQLVKPLMRKRN</sequence>
<organism evidence="1">
    <name type="scientific">Schistosoma curassoni</name>
    <dbReference type="NCBI Taxonomy" id="6186"/>
    <lineage>
        <taxon>Eukaryota</taxon>
        <taxon>Metazoa</taxon>
        <taxon>Spiralia</taxon>
        <taxon>Lophotrochozoa</taxon>
        <taxon>Platyhelminthes</taxon>
        <taxon>Trematoda</taxon>
        <taxon>Digenea</taxon>
        <taxon>Strigeidida</taxon>
        <taxon>Schistosomatoidea</taxon>
        <taxon>Schistosomatidae</taxon>
        <taxon>Schistosoma</taxon>
    </lineage>
</organism>
<evidence type="ECO:0000313" key="1">
    <source>
        <dbReference type="WBParaSite" id="SCUD_0002014501-mRNA-1"/>
    </source>
</evidence>
<dbReference type="AlphaFoldDB" id="A0A183KYJ5"/>
<accession>A0A183KYJ5</accession>
<name>A0A183KYJ5_9TREM</name>
<dbReference type="WBParaSite" id="SCUD_0002014501-mRNA-1">
    <property type="protein sequence ID" value="SCUD_0002014501-mRNA-1"/>
    <property type="gene ID" value="SCUD_0002014501"/>
</dbReference>
<reference evidence="1" key="1">
    <citation type="submission" date="2016-06" db="UniProtKB">
        <authorList>
            <consortium name="WormBaseParasite"/>
        </authorList>
    </citation>
    <scope>IDENTIFICATION</scope>
</reference>
<protein>
    <submittedName>
        <fullName evidence="1">Transposase</fullName>
    </submittedName>
</protein>
<proteinExistence type="predicted"/>